<dbReference type="InterPro" id="IPR025591">
    <property type="entry name" value="RloB"/>
</dbReference>
<keyword evidence="2" id="KW-1185">Reference proteome</keyword>
<organism evidence="1 2">
    <name type="scientific">Nicoliella lavandulae</name>
    <dbReference type="NCBI Taxonomy" id="3082954"/>
    <lineage>
        <taxon>Bacteria</taxon>
        <taxon>Bacillati</taxon>
        <taxon>Bacillota</taxon>
        <taxon>Bacilli</taxon>
        <taxon>Lactobacillales</taxon>
        <taxon>Lactobacillaceae</taxon>
        <taxon>Nicoliella</taxon>
    </lineage>
</organism>
<proteinExistence type="predicted"/>
<evidence type="ECO:0000313" key="1">
    <source>
        <dbReference type="EMBL" id="MEJ6401075.1"/>
    </source>
</evidence>
<sequence>MSRYRRNLKPKPKIYFFVEGETESVFFKALKKEFRLTSSHTIKILNNGSGNLLEKTLKQLKESSKYPVDSQTKIFIIFDRDNDNKNKCLKMIKDASKKGIKIGLSNISFEVWLLAHYKYMNQSMQNEKNLENELSKQLGSKYKKADPEQIKSIISDNKVCDAIKNTDSINKINEYTIDEQCTNIGMLL</sequence>
<comment type="caution">
    <text evidence="1">The sequence shown here is derived from an EMBL/GenBank/DDBJ whole genome shotgun (WGS) entry which is preliminary data.</text>
</comment>
<protein>
    <submittedName>
        <fullName evidence="1">RloB family protein</fullName>
    </submittedName>
</protein>
<reference evidence="1 2" key="1">
    <citation type="submission" date="2023-10" db="EMBL/GenBank/DDBJ databases">
        <title>Nicoliella lavandulae sp. nov. isolated from Lavandula angustifolia flowers.</title>
        <authorList>
            <person name="Alcantara C."/>
            <person name="Zuniga M."/>
            <person name="Landete J.M."/>
            <person name="Monedero V."/>
        </authorList>
    </citation>
    <scope>NUCLEOTIDE SEQUENCE [LARGE SCALE GENOMIC DNA]</scope>
    <source>
        <strain evidence="1 2">Es01</strain>
    </source>
</reference>
<gene>
    <name evidence="1" type="ORF">R4146_07960</name>
</gene>
<dbReference type="EMBL" id="JAWMWH010000003">
    <property type="protein sequence ID" value="MEJ6401075.1"/>
    <property type="molecule type" value="Genomic_DNA"/>
</dbReference>
<dbReference type="RefSeq" id="WP_339960923.1">
    <property type="nucleotide sequence ID" value="NZ_JAWMWH010000003.1"/>
</dbReference>
<dbReference type="SUPFAM" id="SSF160945">
    <property type="entry name" value="PH0156-like"/>
    <property type="match status" value="1"/>
</dbReference>
<accession>A0ABU8SME0</accession>
<dbReference type="Pfam" id="PF13707">
    <property type="entry name" value="RloB"/>
    <property type="match status" value="1"/>
</dbReference>
<name>A0ABU8SME0_9LACO</name>
<evidence type="ECO:0000313" key="2">
    <source>
        <dbReference type="Proteomes" id="UP001370590"/>
    </source>
</evidence>
<dbReference type="Proteomes" id="UP001370590">
    <property type="component" value="Unassembled WGS sequence"/>
</dbReference>